<accession>A0A975C2X9</accession>
<evidence type="ECO:0000313" key="2">
    <source>
        <dbReference type="EMBL" id="QTC90351.1"/>
    </source>
</evidence>
<keyword evidence="3" id="KW-1185">Reference proteome</keyword>
<sequence length="63" mass="6734">MKKIVLISAIVFVSIASACVLWARSTGRLDVGDVSPIFGILTMVMIAVSVWASRVRPTSAKVD</sequence>
<dbReference type="PROSITE" id="PS51257">
    <property type="entry name" value="PROKAR_LIPOPROTEIN"/>
    <property type="match status" value="1"/>
</dbReference>
<keyword evidence="1" id="KW-1133">Transmembrane helix</keyword>
<dbReference type="Proteomes" id="UP000663918">
    <property type="component" value="Chromosome"/>
</dbReference>
<reference evidence="2" key="1">
    <citation type="submission" date="2020-09" db="EMBL/GenBank/DDBJ databases">
        <title>Brevundimonas sp. LVF2 isolated from a puddle in Goettingen, Germany.</title>
        <authorList>
            <person name="Friedrich I."/>
            <person name="Klassen A."/>
            <person name="Hannes N."/>
            <person name="Schneider D."/>
            <person name="Hertel R."/>
            <person name="Daniel R."/>
        </authorList>
    </citation>
    <scope>NUCLEOTIDE SEQUENCE</scope>
    <source>
        <strain evidence="2">LVF2</strain>
    </source>
</reference>
<protein>
    <recommendedName>
        <fullName evidence="4">Lipoprotein</fullName>
    </recommendedName>
</protein>
<dbReference type="AlphaFoldDB" id="A0A975C2X9"/>
<evidence type="ECO:0000256" key="1">
    <source>
        <dbReference type="SAM" id="Phobius"/>
    </source>
</evidence>
<dbReference type="EMBL" id="CP062222">
    <property type="protein sequence ID" value="QTC90351.1"/>
    <property type="molecule type" value="Genomic_DNA"/>
</dbReference>
<dbReference type="RefSeq" id="WP_207868768.1">
    <property type="nucleotide sequence ID" value="NZ_CP062222.1"/>
</dbReference>
<name>A0A975C2X9_9CAUL</name>
<proteinExistence type="predicted"/>
<keyword evidence="1" id="KW-0812">Transmembrane</keyword>
<organism evidence="2 3">
    <name type="scientific">Brevundimonas goettingensis</name>
    <dbReference type="NCBI Taxonomy" id="2774190"/>
    <lineage>
        <taxon>Bacteria</taxon>
        <taxon>Pseudomonadati</taxon>
        <taxon>Pseudomonadota</taxon>
        <taxon>Alphaproteobacteria</taxon>
        <taxon>Caulobacterales</taxon>
        <taxon>Caulobacteraceae</taxon>
        <taxon>Brevundimonas</taxon>
    </lineage>
</organism>
<keyword evidence="1" id="KW-0472">Membrane</keyword>
<evidence type="ECO:0008006" key="4">
    <source>
        <dbReference type="Google" id="ProtNLM"/>
    </source>
</evidence>
<feature type="transmembrane region" description="Helical" evidence="1">
    <location>
        <begin position="34"/>
        <end position="52"/>
    </location>
</feature>
<gene>
    <name evidence="2" type="ORF">IFJ75_13845</name>
</gene>
<evidence type="ECO:0000313" key="3">
    <source>
        <dbReference type="Proteomes" id="UP000663918"/>
    </source>
</evidence>
<dbReference type="KEGG" id="bgoe:IFJ75_13845"/>